<keyword evidence="3 7" id="KW-0349">Heme</keyword>
<dbReference type="Proteomes" id="UP000616885">
    <property type="component" value="Unassembled WGS sequence"/>
</dbReference>
<evidence type="ECO:0000256" key="5">
    <source>
        <dbReference type="ARBA" id="ARBA00023004"/>
    </source>
</evidence>
<dbReference type="PRINTS" id="PR00463">
    <property type="entry name" value="EP450I"/>
</dbReference>
<proteinExistence type="inferred from homology"/>
<evidence type="ECO:0000313" key="9">
    <source>
        <dbReference type="EMBL" id="KAF9760442.1"/>
    </source>
</evidence>
<name>A0A8H7NQJ7_BIOOC</name>
<feature type="compositionally biased region" description="Polar residues" evidence="8">
    <location>
        <begin position="648"/>
        <end position="664"/>
    </location>
</feature>
<evidence type="ECO:0000256" key="7">
    <source>
        <dbReference type="PIRSR" id="PIRSR602401-1"/>
    </source>
</evidence>
<dbReference type="GO" id="GO:0000981">
    <property type="term" value="F:DNA-binding transcription factor activity, RNA polymerase II-specific"/>
    <property type="evidence" value="ECO:0007669"/>
    <property type="project" value="InterPro"/>
</dbReference>
<accession>A0A8H7NQJ7</accession>
<organism evidence="9 10">
    <name type="scientific">Bionectria ochroleuca</name>
    <name type="common">Gliocladium roseum</name>
    <dbReference type="NCBI Taxonomy" id="29856"/>
    <lineage>
        <taxon>Eukaryota</taxon>
        <taxon>Fungi</taxon>
        <taxon>Dikarya</taxon>
        <taxon>Ascomycota</taxon>
        <taxon>Pezizomycotina</taxon>
        <taxon>Sordariomycetes</taxon>
        <taxon>Hypocreomycetidae</taxon>
        <taxon>Hypocreales</taxon>
        <taxon>Bionectriaceae</taxon>
        <taxon>Clonostachys</taxon>
    </lineage>
</organism>
<keyword evidence="5 7" id="KW-0408">Iron</keyword>
<dbReference type="PANTHER" id="PTHR24305:SF232">
    <property type="entry name" value="P450, PUTATIVE (EUROFUNG)-RELATED"/>
    <property type="match status" value="1"/>
</dbReference>
<evidence type="ECO:0000256" key="1">
    <source>
        <dbReference type="ARBA" id="ARBA00001971"/>
    </source>
</evidence>
<evidence type="ECO:0000256" key="2">
    <source>
        <dbReference type="ARBA" id="ARBA00010617"/>
    </source>
</evidence>
<dbReference type="SUPFAM" id="SSF48264">
    <property type="entry name" value="Cytochrome P450"/>
    <property type="match status" value="1"/>
</dbReference>
<keyword evidence="6" id="KW-0539">Nucleus</keyword>
<feature type="compositionally biased region" description="Polar residues" evidence="8">
    <location>
        <begin position="745"/>
        <end position="755"/>
    </location>
</feature>
<dbReference type="InterPro" id="IPR002401">
    <property type="entry name" value="Cyt_P450_E_grp-I"/>
</dbReference>
<comment type="similarity">
    <text evidence="2">Belongs to the cytochrome P450 family.</text>
</comment>
<dbReference type="GO" id="GO:0008270">
    <property type="term" value="F:zinc ion binding"/>
    <property type="evidence" value="ECO:0007669"/>
    <property type="project" value="InterPro"/>
</dbReference>
<reference evidence="9" key="1">
    <citation type="submission" date="2020-10" db="EMBL/GenBank/DDBJ databases">
        <title>High-Quality Genome Resource of Clonostachys rosea strain S41 by Oxford Nanopore Long-Read Sequencing.</title>
        <authorList>
            <person name="Wang H."/>
        </authorList>
    </citation>
    <scope>NUCLEOTIDE SEQUENCE</scope>
    <source>
        <strain evidence="9">S41</strain>
    </source>
</reference>
<dbReference type="AlphaFoldDB" id="A0A8H7NQJ7"/>
<dbReference type="PROSITE" id="PS00086">
    <property type="entry name" value="CYTOCHROME_P450"/>
    <property type="match status" value="1"/>
</dbReference>
<feature type="region of interest" description="Disordered" evidence="8">
    <location>
        <begin position="619"/>
        <end position="664"/>
    </location>
</feature>
<comment type="caution">
    <text evidence="9">The sequence shown here is derived from an EMBL/GenBank/DDBJ whole genome shotgun (WGS) entry which is preliminary data.</text>
</comment>
<dbReference type="PRINTS" id="PR00385">
    <property type="entry name" value="P450"/>
</dbReference>
<evidence type="ECO:0000256" key="3">
    <source>
        <dbReference type="ARBA" id="ARBA00022617"/>
    </source>
</evidence>
<gene>
    <name evidence="9" type="ORF">IM811_002136</name>
</gene>
<comment type="cofactor">
    <cofactor evidence="1 7">
        <name>heme</name>
        <dbReference type="ChEBI" id="CHEBI:30413"/>
    </cofactor>
</comment>
<dbReference type="InterPro" id="IPR036396">
    <property type="entry name" value="Cyt_P450_sf"/>
</dbReference>
<dbReference type="InterPro" id="IPR001128">
    <property type="entry name" value="Cyt_P450"/>
</dbReference>
<dbReference type="GO" id="GO:0016705">
    <property type="term" value="F:oxidoreductase activity, acting on paired donors, with incorporation or reduction of molecular oxygen"/>
    <property type="evidence" value="ECO:0007669"/>
    <property type="project" value="InterPro"/>
</dbReference>
<dbReference type="CDD" id="cd00067">
    <property type="entry name" value="GAL4"/>
    <property type="match status" value="1"/>
</dbReference>
<evidence type="ECO:0000256" key="6">
    <source>
        <dbReference type="ARBA" id="ARBA00023242"/>
    </source>
</evidence>
<dbReference type="Gene3D" id="1.10.630.10">
    <property type="entry name" value="Cytochrome P450"/>
    <property type="match status" value="1"/>
</dbReference>
<evidence type="ECO:0000256" key="8">
    <source>
        <dbReference type="SAM" id="MobiDB-lite"/>
    </source>
</evidence>
<dbReference type="InterPro" id="IPR017972">
    <property type="entry name" value="Cyt_P450_CS"/>
</dbReference>
<dbReference type="Pfam" id="PF00067">
    <property type="entry name" value="p450"/>
    <property type="match status" value="2"/>
</dbReference>
<feature type="binding site" description="axial binding residue" evidence="7">
    <location>
        <position position="524"/>
    </location>
    <ligand>
        <name>heme</name>
        <dbReference type="ChEBI" id="CHEBI:30413"/>
    </ligand>
    <ligandPart>
        <name>Fe</name>
        <dbReference type="ChEBI" id="CHEBI:18248"/>
    </ligandPart>
</feature>
<dbReference type="InterPro" id="IPR050121">
    <property type="entry name" value="Cytochrome_P450_monoxygenase"/>
</dbReference>
<feature type="compositionally biased region" description="Basic and acidic residues" evidence="8">
    <location>
        <begin position="637"/>
        <end position="647"/>
    </location>
</feature>
<evidence type="ECO:0008006" key="11">
    <source>
        <dbReference type="Google" id="ProtNLM"/>
    </source>
</evidence>
<keyword evidence="4 7" id="KW-0479">Metal-binding</keyword>
<dbReference type="InterPro" id="IPR001138">
    <property type="entry name" value="Zn2Cys6_DnaBD"/>
</dbReference>
<protein>
    <recommendedName>
        <fullName evidence="11">Zn(2)-C6 fungal-type domain-containing protein</fullName>
    </recommendedName>
</protein>
<evidence type="ECO:0000256" key="4">
    <source>
        <dbReference type="ARBA" id="ARBA00022723"/>
    </source>
</evidence>
<dbReference type="GO" id="GO:0020037">
    <property type="term" value="F:heme binding"/>
    <property type="evidence" value="ECO:0007669"/>
    <property type="project" value="InterPro"/>
</dbReference>
<dbReference type="PANTHER" id="PTHR24305">
    <property type="entry name" value="CYTOCHROME P450"/>
    <property type="match status" value="1"/>
</dbReference>
<dbReference type="EMBL" id="JADCTT010000001">
    <property type="protein sequence ID" value="KAF9760442.1"/>
    <property type="molecule type" value="Genomic_DNA"/>
</dbReference>
<evidence type="ECO:0000313" key="10">
    <source>
        <dbReference type="Proteomes" id="UP000616885"/>
    </source>
</evidence>
<dbReference type="GO" id="GO:0004497">
    <property type="term" value="F:monooxygenase activity"/>
    <property type="evidence" value="ECO:0007669"/>
    <property type="project" value="InterPro"/>
</dbReference>
<dbReference type="GO" id="GO:0005506">
    <property type="term" value="F:iron ion binding"/>
    <property type="evidence" value="ECO:0007669"/>
    <property type="project" value="InterPro"/>
</dbReference>
<sequence length="976" mass="108483">MPVFADQFQSLVVAVKNILSSLKDEHTKDDLEAYPAELFLYMSLPTSMTLPDTHIATLTAPGDGLMNLGMRDSAFLPAIDTMGILAGSPLSELAKLYETYGAPHLLYIAIGAVFLYTLSHKYASHLRAIPGPYWAGYTGLWRAWQVYKGDFQHQSIALHQKYGPLVRIGPNQISIADSSAIKIIYGVNGGFTKTAFYPIQEGRFEKKRLINVFAARDESFHARIKRPIGHVYSMAALTDLEFKIDHVSKLFMDKLKEHGRNNKNIDLGEWLQWYAFDVIGNLTFSKTLGFVEQSRDIDDMIATLGNFFVYAAVIGQIPYLHKVLVGNPLLPYIMPAIESFNPAVNFAVKYGQSRLQGGHNGGAFEDADIVNHTSTNVLAGSDTTAIALRAIIHNLITNPLCYNKLQSELDEWDAAGKLSDPIQESEARRLPFLQAVLKEAMRIHPSVGLIMERHVPKGGTTISGTFIPEGTIVGINPWVVARDKRIYGEDADIFRPERWLEADEEQLKEMERSSLVFGAGSRSCIGKHISMMEMSKIIPQMFREFDITLVTPQKDLQTIDYWFAVQRGLVCARKLRCSGKGTGCSRCVKLGLICKFHDKGIPGRPRKWSLIETRDSQHHRHHIQQAYGRDGQDVAVETDRSSDHQSDGRNSYQQDSDLQHNSQQTPSMAAFAEASLGATSSSADLWQATQQEWALREADALGLSYDEFGGLPPLLDFNTSEQLDSLPLDPFQACLLNYADGTASAERSSNASATSDGPPPPPQQQQQEACDCARRVFEVIRLLKSGSVSHNTVRTLRLGADLVEKLLKCVVCYDTSSPPRNTLQNVLLLGRLSLEVTNGYQKYLRWLKDHCSSLSERGMGDTVYLIPGVDASSALGFKISSDKFCDLIVDGLKSDAERLSDLGRQFEVRQHNRHLVGHEACPDSEGRCLKEEKDHAAAPDLLDVCPQSPAARVLTPCYQIVDEVRSKVKQFRDAVT</sequence>
<dbReference type="CDD" id="cd11060">
    <property type="entry name" value="CYP57A1-like"/>
    <property type="match status" value="1"/>
</dbReference>
<feature type="region of interest" description="Disordered" evidence="8">
    <location>
        <begin position="745"/>
        <end position="768"/>
    </location>
</feature>